<feature type="domain" description="Glycosyltransferase 2-like" evidence="15">
    <location>
        <begin position="803"/>
        <end position="976"/>
    </location>
</feature>
<dbReference type="GO" id="GO:0006488">
    <property type="term" value="P:dolichol-linked oligosaccharide biosynthetic process"/>
    <property type="evidence" value="ECO:0007669"/>
    <property type="project" value="TreeGrafter"/>
</dbReference>
<dbReference type="GO" id="GO:0006720">
    <property type="term" value="P:isoprenoid metabolic process"/>
    <property type="evidence" value="ECO:0007669"/>
    <property type="project" value="UniProtKB-ARBA"/>
</dbReference>
<protein>
    <recommendedName>
        <fullName evidence="7">dolichyl-phosphate beta-D-mannosyltransferase</fullName>
        <ecNumber evidence="7">2.4.1.83</ecNumber>
    </recommendedName>
</protein>
<feature type="region of interest" description="Disordered" evidence="14">
    <location>
        <begin position="697"/>
        <end position="719"/>
    </location>
</feature>
<reference evidence="16 17" key="1">
    <citation type="submission" date="2019-02" db="EMBL/GenBank/DDBJ databases">
        <title>Genome sequencing of the rare red list fungi Hericium alpestre (H. flagellum).</title>
        <authorList>
            <person name="Buettner E."/>
            <person name="Kellner H."/>
        </authorList>
    </citation>
    <scope>NUCLEOTIDE SEQUENCE [LARGE SCALE GENOMIC DNA]</scope>
    <source>
        <strain evidence="16 17">DSM 108284</strain>
    </source>
</reference>
<feature type="compositionally biased region" description="Polar residues" evidence="14">
    <location>
        <begin position="83"/>
        <end position="96"/>
    </location>
</feature>
<dbReference type="InterPro" id="IPR012337">
    <property type="entry name" value="RNaseH-like_sf"/>
</dbReference>
<dbReference type="PANTHER" id="PTHR43398:SF1">
    <property type="entry name" value="DOLICHOL-PHOSPHATE MANNOSYLTRANSFERASE SUBUNIT 1"/>
    <property type="match status" value="1"/>
</dbReference>
<feature type="region of interest" description="Disordered" evidence="14">
    <location>
        <begin position="381"/>
        <end position="406"/>
    </location>
</feature>
<dbReference type="PANTHER" id="PTHR43398">
    <property type="entry name" value="DOLICHOL-PHOSPHATE MANNOSYLTRANSFERASE SUBUNIT 1"/>
    <property type="match status" value="1"/>
</dbReference>
<dbReference type="EC" id="2.4.1.83" evidence="7"/>
<evidence type="ECO:0000256" key="4">
    <source>
        <dbReference type="ARBA" id="ARBA00004240"/>
    </source>
</evidence>
<dbReference type="GO" id="GO:0046872">
    <property type="term" value="F:metal ion binding"/>
    <property type="evidence" value="ECO:0007669"/>
    <property type="project" value="UniProtKB-KW"/>
</dbReference>
<evidence type="ECO:0000256" key="10">
    <source>
        <dbReference type="ARBA" id="ARBA00022723"/>
    </source>
</evidence>
<dbReference type="SUPFAM" id="SSF53098">
    <property type="entry name" value="Ribonuclease H-like"/>
    <property type="match status" value="1"/>
</dbReference>
<comment type="cofactor">
    <cofactor evidence="1">
        <name>Ca(2+)</name>
        <dbReference type="ChEBI" id="CHEBI:29108"/>
    </cofactor>
</comment>
<evidence type="ECO:0000256" key="14">
    <source>
        <dbReference type="SAM" id="MobiDB-lite"/>
    </source>
</evidence>
<keyword evidence="17" id="KW-1185">Reference proteome</keyword>
<dbReference type="InterPro" id="IPR029044">
    <property type="entry name" value="Nucleotide-diphossugar_trans"/>
</dbReference>
<keyword evidence="9" id="KW-0808">Transferase</keyword>
<organism evidence="16 17">
    <name type="scientific">Hericium alpestre</name>
    <dbReference type="NCBI Taxonomy" id="135208"/>
    <lineage>
        <taxon>Eukaryota</taxon>
        <taxon>Fungi</taxon>
        <taxon>Dikarya</taxon>
        <taxon>Basidiomycota</taxon>
        <taxon>Agaricomycotina</taxon>
        <taxon>Agaricomycetes</taxon>
        <taxon>Russulales</taxon>
        <taxon>Hericiaceae</taxon>
        <taxon>Hericium</taxon>
    </lineage>
</organism>
<comment type="subcellular location">
    <subcellularLocation>
        <location evidence="4">Endoplasmic reticulum</location>
    </subcellularLocation>
</comment>
<evidence type="ECO:0000256" key="11">
    <source>
        <dbReference type="ARBA" id="ARBA00022824"/>
    </source>
</evidence>
<evidence type="ECO:0000256" key="13">
    <source>
        <dbReference type="ARBA" id="ARBA00023211"/>
    </source>
</evidence>
<evidence type="ECO:0000256" key="2">
    <source>
        <dbReference type="ARBA" id="ARBA00001936"/>
    </source>
</evidence>
<dbReference type="SUPFAM" id="SSF53448">
    <property type="entry name" value="Nucleotide-diphospho-sugar transferases"/>
    <property type="match status" value="1"/>
</dbReference>
<evidence type="ECO:0000256" key="7">
    <source>
        <dbReference type="ARBA" id="ARBA00012704"/>
    </source>
</evidence>
<dbReference type="GO" id="GO:0006066">
    <property type="term" value="P:alcohol metabolic process"/>
    <property type="evidence" value="ECO:0007669"/>
    <property type="project" value="UniProtKB-ARBA"/>
</dbReference>
<dbReference type="GO" id="GO:0004582">
    <property type="term" value="F:dolichyl-phosphate beta-D-mannosyltransferase activity"/>
    <property type="evidence" value="ECO:0007669"/>
    <property type="project" value="UniProtKB-EC"/>
</dbReference>
<keyword evidence="12" id="KW-0460">Magnesium</keyword>
<proteinExistence type="inferred from homology"/>
<keyword evidence="8" id="KW-0328">Glycosyltransferase</keyword>
<dbReference type="OrthoDB" id="2603at2759"/>
<dbReference type="EMBL" id="SFCI01000128">
    <property type="protein sequence ID" value="TFY82246.1"/>
    <property type="molecule type" value="Genomic_DNA"/>
</dbReference>
<keyword evidence="10" id="KW-0479">Metal-binding</keyword>
<dbReference type="GO" id="GO:0006506">
    <property type="term" value="P:GPI anchor biosynthetic process"/>
    <property type="evidence" value="ECO:0007669"/>
    <property type="project" value="TreeGrafter"/>
</dbReference>
<dbReference type="GO" id="GO:0035269">
    <property type="term" value="P:protein O-linked glycosylation via mannose"/>
    <property type="evidence" value="ECO:0007669"/>
    <property type="project" value="TreeGrafter"/>
</dbReference>
<evidence type="ECO:0000313" key="16">
    <source>
        <dbReference type="EMBL" id="TFY82246.1"/>
    </source>
</evidence>
<feature type="compositionally biased region" description="Basic and acidic residues" evidence="14">
    <location>
        <begin position="708"/>
        <end position="719"/>
    </location>
</feature>
<accession>A0A4Z0A5C2</accession>
<evidence type="ECO:0000256" key="6">
    <source>
        <dbReference type="ARBA" id="ARBA00006739"/>
    </source>
</evidence>
<dbReference type="Pfam" id="PF00535">
    <property type="entry name" value="Glycos_transf_2"/>
    <property type="match status" value="1"/>
</dbReference>
<evidence type="ECO:0000256" key="8">
    <source>
        <dbReference type="ARBA" id="ARBA00022676"/>
    </source>
</evidence>
<evidence type="ECO:0000256" key="5">
    <source>
        <dbReference type="ARBA" id="ARBA00004922"/>
    </source>
</evidence>
<dbReference type="Gene3D" id="3.90.550.10">
    <property type="entry name" value="Spore Coat Polysaccharide Biosynthesis Protein SpsA, Chain A"/>
    <property type="match status" value="1"/>
</dbReference>
<name>A0A4Z0A5C2_9AGAM</name>
<keyword evidence="11" id="KW-0256">Endoplasmic reticulum</keyword>
<evidence type="ECO:0000256" key="9">
    <source>
        <dbReference type="ARBA" id="ARBA00022679"/>
    </source>
</evidence>
<dbReference type="InterPro" id="IPR039528">
    <property type="entry name" value="DPM1-like"/>
</dbReference>
<feature type="region of interest" description="Disordered" evidence="14">
    <location>
        <begin position="59"/>
        <end position="115"/>
    </location>
</feature>
<dbReference type="CDD" id="cd06442">
    <property type="entry name" value="DPM1_like"/>
    <property type="match status" value="1"/>
</dbReference>
<dbReference type="AlphaFoldDB" id="A0A4Z0A5C2"/>
<evidence type="ECO:0000313" key="17">
    <source>
        <dbReference type="Proteomes" id="UP000298061"/>
    </source>
</evidence>
<dbReference type="Proteomes" id="UP000298061">
    <property type="component" value="Unassembled WGS sequence"/>
</dbReference>
<dbReference type="InterPro" id="IPR001173">
    <property type="entry name" value="Glyco_trans_2-like"/>
</dbReference>
<gene>
    <name evidence="16" type="ORF">EWM64_g1767</name>
</gene>
<keyword evidence="13" id="KW-0464">Manganese</keyword>
<evidence type="ECO:0000256" key="12">
    <source>
        <dbReference type="ARBA" id="ARBA00022842"/>
    </source>
</evidence>
<evidence type="ECO:0000256" key="3">
    <source>
        <dbReference type="ARBA" id="ARBA00001946"/>
    </source>
</evidence>
<comment type="cofactor">
    <cofactor evidence="3">
        <name>Mg(2+)</name>
        <dbReference type="ChEBI" id="CHEBI:18420"/>
    </cofactor>
</comment>
<comment type="caution">
    <text evidence="16">The sequence shown here is derived from an EMBL/GenBank/DDBJ whole genome shotgun (WGS) entry which is preliminary data.</text>
</comment>
<comment type="cofactor">
    <cofactor evidence="2">
        <name>Mn(2+)</name>
        <dbReference type="ChEBI" id="CHEBI:29035"/>
    </cofactor>
</comment>
<feature type="compositionally biased region" description="Basic residues" evidence="14">
    <location>
        <begin position="381"/>
        <end position="399"/>
    </location>
</feature>
<evidence type="ECO:0000259" key="15">
    <source>
        <dbReference type="Pfam" id="PF00535"/>
    </source>
</evidence>
<dbReference type="FunFam" id="3.90.550.10:FF:000036">
    <property type="entry name" value="Dolichol-phosphate mannosyltransferase subunit 1"/>
    <property type="match status" value="1"/>
</dbReference>
<comment type="similarity">
    <text evidence="6">Belongs to the glycosyltransferase 2 family.</text>
</comment>
<evidence type="ECO:0000256" key="1">
    <source>
        <dbReference type="ARBA" id="ARBA00001913"/>
    </source>
</evidence>
<comment type="pathway">
    <text evidence="5">Protein modification; protein glycosylation.</text>
</comment>
<dbReference type="GO" id="GO:0005789">
    <property type="term" value="C:endoplasmic reticulum membrane"/>
    <property type="evidence" value="ECO:0007669"/>
    <property type="project" value="TreeGrafter"/>
</dbReference>
<sequence>MDRLVALGAQPRSGYGITHKLYMSGQRPRPLTGDERLGDLVNVGELSHFFVRCLMLGGSRTPSQSPRSNRNRTPDSSARHTRSYSTPSAADSPSKNTRSKKAPRESAVLVSPVKSRRKRGDLDDLDVWDWSDEKIIEEATKKWTSLAYSHYVITLKRVCHRDGSPLRLEFVYTCRYDPRTHKQQSRPRMQTSWGTGNLIREKRKCEAKRGIVDGADTSVGAQQTLESTVSRYTPARHRALIALRCAESKRPFNSVQDPRYLEEIELLRPGTVVPSPSTVSRDSNDIYVQGSNAVKQYFKQHTGSIHLVIDGWTAPFAYSYLGIVVIWFAQGKIWRSILEFICLKESHTGAYLAEVTADCLHRFGLEQKAFLSFFHEKPTRKKAPKVSKGSRRRKNKRGKTQQSLAAAVSTTSVQEDSIDMDIDIPIEDVDLDNTATSTLLADEGNGEEDGDDVDSAKIAHDEAAVKTISGQAVQLAAEDGITMTNDERSDALGLFPKVAGLARKVHDSPTLQERFEKCVSNDALPVHGDGNNNDTNGREDFACLAAHVRFQDPVRVLTADRRNNLKAYALSAEQWELAEHLADVLLIFQNITDLFSRAEVPLIHEVIPMLEELEHVLDKVYEDFTLPNVIRIAARAALIMVGKYYALSDDNEVYRIAMAMCPDKKTVWFDKNLDWRPEDREEVKRLLHLRWQESYQDHSAAPRAAPTTKEKQAKPERTLKRSRWALPPVDLSSSSEPDPDSMDAYLSTPLVSSVEIKAAGGYLQYWDQQRTGRFGQPHMNPFESTAALNMQGSFSTANTHKYSVILPTYNERKNLPIIIWLLAKTFLANELDWEVIVVDDNSPDGTQEVAKQLAGVYGEDRIVLKPRAGKLGLGTAYVHGLNFVTGDFVIIMDADFSHHHSLQQAHNLDIVTGTRYRATSAPPMPDARPGGVHGWDLKRKFVSRGANFLADTVLNPGVSDLTGSFRLYKVAVLQHIITVTVSKGYVFQMEMIVRARALGYSIGEVPITFVDRLFGESKLGADEIVQYGKGVWSLFTSV</sequence>
<dbReference type="STRING" id="135208.A0A4Z0A5C2"/>